<dbReference type="InterPro" id="IPR043130">
    <property type="entry name" value="CDP-OH_PTrfase_TM_dom"/>
</dbReference>
<keyword evidence="4 11" id="KW-0808">Transferase</keyword>
<feature type="transmembrane region" description="Helical" evidence="12">
    <location>
        <begin position="62"/>
        <end position="79"/>
    </location>
</feature>
<protein>
    <submittedName>
        <fullName evidence="13">CDP-alcohol phosphatidyltransferase family protein</fullName>
    </submittedName>
</protein>
<sequence length="223" mass="23900">MCYTGAMTPEPSSPPAARRQRRHFSMIRTFVLADFVTLGNGFAGAGAILAAMQALATANPRWLWVAFCLMPVALVMDVADGRIARWRFRKSPLGADLDSLADVISFGMAPAALAFAVGLRGNLDVAALLYFVACGISRLARFNVTSAELSDGTGKVKYFEGTPIPTSLLLVMVLAVATWQGRIGDALWGGVWNLGPLQLHPLALLYVLSGSAMISKTLRIPKF</sequence>
<keyword evidence="7" id="KW-0443">Lipid metabolism</keyword>
<evidence type="ECO:0000256" key="8">
    <source>
        <dbReference type="ARBA" id="ARBA00023136"/>
    </source>
</evidence>
<evidence type="ECO:0000256" key="10">
    <source>
        <dbReference type="ARBA" id="ARBA00023264"/>
    </source>
</evidence>
<dbReference type="Pfam" id="PF01066">
    <property type="entry name" value="CDP-OH_P_transf"/>
    <property type="match status" value="1"/>
</dbReference>
<keyword evidence="14" id="KW-1185">Reference proteome</keyword>
<proteinExistence type="inferred from homology"/>
<comment type="subcellular location">
    <subcellularLocation>
        <location evidence="1">Membrane</location>
        <topology evidence="1">Multi-pass membrane protein</topology>
    </subcellularLocation>
</comment>
<evidence type="ECO:0000313" key="14">
    <source>
        <dbReference type="Proteomes" id="UP001342631"/>
    </source>
</evidence>
<keyword evidence="9" id="KW-0594">Phospholipid biosynthesis</keyword>
<evidence type="ECO:0000256" key="1">
    <source>
        <dbReference type="ARBA" id="ARBA00004141"/>
    </source>
</evidence>
<evidence type="ECO:0000256" key="5">
    <source>
        <dbReference type="ARBA" id="ARBA00022692"/>
    </source>
</evidence>
<organism evidence="13 14">
    <name type="scientific">Corallococcus caeni</name>
    <dbReference type="NCBI Taxonomy" id="3082388"/>
    <lineage>
        <taxon>Bacteria</taxon>
        <taxon>Pseudomonadati</taxon>
        <taxon>Myxococcota</taxon>
        <taxon>Myxococcia</taxon>
        <taxon>Myxococcales</taxon>
        <taxon>Cystobacterineae</taxon>
        <taxon>Myxococcaceae</taxon>
        <taxon>Corallococcus</taxon>
    </lineage>
</organism>
<dbReference type="PANTHER" id="PTHR14269:SF61">
    <property type="entry name" value="CDP-DIACYLGLYCEROL--SERINE O-PHOSPHATIDYLTRANSFERASE"/>
    <property type="match status" value="1"/>
</dbReference>
<evidence type="ECO:0000256" key="2">
    <source>
        <dbReference type="ARBA" id="ARBA00010441"/>
    </source>
</evidence>
<dbReference type="EMBL" id="BTTX01000004">
    <property type="protein sequence ID" value="GMU07872.1"/>
    <property type="molecule type" value="Genomic_DNA"/>
</dbReference>
<dbReference type="InterPro" id="IPR000462">
    <property type="entry name" value="CDP-OH_P_trans"/>
</dbReference>
<feature type="transmembrane region" description="Helical" evidence="12">
    <location>
        <begin position="29"/>
        <end position="56"/>
    </location>
</feature>
<keyword evidence="5 12" id="KW-0812">Transmembrane</keyword>
<dbReference type="PANTHER" id="PTHR14269">
    <property type="entry name" value="CDP-DIACYLGLYCEROL--GLYCEROL-3-PHOSPHATE 3-PHOSPHATIDYLTRANSFERASE-RELATED"/>
    <property type="match status" value="1"/>
</dbReference>
<evidence type="ECO:0000256" key="4">
    <source>
        <dbReference type="ARBA" id="ARBA00022679"/>
    </source>
</evidence>
<comment type="caution">
    <text evidence="13">The sequence shown here is derived from an EMBL/GenBank/DDBJ whole genome shotgun (WGS) entry which is preliminary data.</text>
</comment>
<name>A0ABQ6QV23_9BACT</name>
<dbReference type="PROSITE" id="PS00379">
    <property type="entry name" value="CDP_ALCOHOL_P_TRANSF"/>
    <property type="match status" value="1"/>
</dbReference>
<evidence type="ECO:0000256" key="7">
    <source>
        <dbReference type="ARBA" id="ARBA00023098"/>
    </source>
</evidence>
<comment type="similarity">
    <text evidence="2 11">Belongs to the CDP-alcohol phosphatidyltransferase class-I family.</text>
</comment>
<evidence type="ECO:0000256" key="12">
    <source>
        <dbReference type="SAM" id="Phobius"/>
    </source>
</evidence>
<evidence type="ECO:0000256" key="6">
    <source>
        <dbReference type="ARBA" id="ARBA00022989"/>
    </source>
</evidence>
<evidence type="ECO:0000256" key="11">
    <source>
        <dbReference type="RuleBase" id="RU003750"/>
    </source>
</evidence>
<evidence type="ECO:0000256" key="3">
    <source>
        <dbReference type="ARBA" id="ARBA00022516"/>
    </source>
</evidence>
<evidence type="ECO:0000256" key="9">
    <source>
        <dbReference type="ARBA" id="ARBA00023209"/>
    </source>
</evidence>
<dbReference type="Proteomes" id="UP001342631">
    <property type="component" value="Unassembled WGS sequence"/>
</dbReference>
<dbReference type="InterPro" id="IPR048254">
    <property type="entry name" value="CDP_ALCOHOL_P_TRANSF_CS"/>
</dbReference>
<keyword evidence="6 12" id="KW-1133">Transmembrane helix</keyword>
<reference evidence="13 14" key="1">
    <citation type="journal article" date="2024" name="Arch. Microbiol.">
        <title>Corallococcus caeni sp. nov., a novel myxobacterium isolated from activated sludge.</title>
        <authorList>
            <person name="Tomita S."/>
            <person name="Nakai R."/>
            <person name="Kuroda K."/>
            <person name="Kurashita H."/>
            <person name="Hatamoto M."/>
            <person name="Yamaguchi T."/>
            <person name="Narihiro T."/>
        </authorList>
    </citation>
    <scope>NUCLEOTIDE SEQUENCE [LARGE SCALE GENOMIC DNA]</scope>
    <source>
        <strain evidence="13 14">NO1</strain>
    </source>
</reference>
<dbReference type="InterPro" id="IPR050324">
    <property type="entry name" value="CDP-alcohol_PTase-I"/>
</dbReference>
<keyword evidence="3" id="KW-0444">Lipid biosynthesis</keyword>
<evidence type="ECO:0000313" key="13">
    <source>
        <dbReference type="EMBL" id="GMU07872.1"/>
    </source>
</evidence>
<gene>
    <name evidence="13" type="ORF">ASNO1_41250</name>
</gene>
<dbReference type="Gene3D" id="1.20.120.1760">
    <property type="match status" value="1"/>
</dbReference>
<keyword evidence="10" id="KW-1208">Phospholipid metabolism</keyword>
<keyword evidence="8 12" id="KW-0472">Membrane</keyword>
<accession>A0ABQ6QV23</accession>